<dbReference type="CDD" id="cd04301">
    <property type="entry name" value="NAT_SF"/>
    <property type="match status" value="1"/>
</dbReference>
<accession>A0A3N1XK94</accession>
<dbReference type="EMBL" id="RJVG01000007">
    <property type="protein sequence ID" value="ROR27150.1"/>
    <property type="molecule type" value="Genomic_DNA"/>
</dbReference>
<dbReference type="PROSITE" id="PS51186">
    <property type="entry name" value="GNAT"/>
    <property type="match status" value="1"/>
</dbReference>
<sequence>MRKSLNELTNNTYGFDFESWYKNGYWLDKYIPYSLVEGNRVIANVSANIMDFEINGQKKQYIQLGTVMTTPEYRNQGLCSFLIQKVIHEWKEKVNGIYLFANNTVLDFYPKFGFSQSVEYQYYKEIEISNLQNPCKTLCKKVDMSNKFNQKIFIESINSSVSNTKLAMKNNIGLIMFYTTSFLKDCIYYIPKINTYAIAEIKGNILILHDVISDQIINIELVIQAFHSFNITKIELGFTPHDTEKYGVSLLQENDTILFILGKDLECIANNKMMFPTLSHA</sequence>
<dbReference type="SUPFAM" id="SSF55729">
    <property type="entry name" value="Acyl-CoA N-acyltransferases (Nat)"/>
    <property type="match status" value="1"/>
</dbReference>
<evidence type="ECO:0000259" key="1">
    <source>
        <dbReference type="PROSITE" id="PS51186"/>
    </source>
</evidence>
<evidence type="ECO:0000313" key="2">
    <source>
        <dbReference type="EMBL" id="ROR27150.1"/>
    </source>
</evidence>
<dbReference type="Proteomes" id="UP000273083">
    <property type="component" value="Unassembled WGS sequence"/>
</dbReference>
<proteinExistence type="predicted"/>
<keyword evidence="2" id="KW-0808">Transferase</keyword>
<dbReference type="AlphaFoldDB" id="A0A3N1XK94"/>
<dbReference type="Gene3D" id="3.40.630.30">
    <property type="match status" value="1"/>
</dbReference>
<protein>
    <submittedName>
        <fullName evidence="2">Acetyltransferase (GNAT) family protein</fullName>
    </submittedName>
</protein>
<gene>
    <name evidence="2" type="ORF">EDD66_10764</name>
</gene>
<dbReference type="Pfam" id="PF13527">
    <property type="entry name" value="Acetyltransf_9"/>
    <property type="match status" value="1"/>
</dbReference>
<name>A0A3N1XK94_9FIRM</name>
<feature type="domain" description="N-acetyltransferase" evidence="1">
    <location>
        <begin position="1"/>
        <end position="149"/>
    </location>
</feature>
<dbReference type="RefSeq" id="WP_243115349.1">
    <property type="nucleotide sequence ID" value="NZ_RJVG01000007.1"/>
</dbReference>
<dbReference type="GO" id="GO:0016747">
    <property type="term" value="F:acyltransferase activity, transferring groups other than amino-acyl groups"/>
    <property type="evidence" value="ECO:0007669"/>
    <property type="project" value="InterPro"/>
</dbReference>
<dbReference type="InterPro" id="IPR000182">
    <property type="entry name" value="GNAT_dom"/>
</dbReference>
<organism evidence="2 3">
    <name type="scientific">Mobilisporobacter senegalensis</name>
    <dbReference type="NCBI Taxonomy" id="1329262"/>
    <lineage>
        <taxon>Bacteria</taxon>
        <taxon>Bacillati</taxon>
        <taxon>Bacillota</taxon>
        <taxon>Clostridia</taxon>
        <taxon>Lachnospirales</taxon>
        <taxon>Lachnospiraceae</taxon>
        <taxon>Mobilisporobacter</taxon>
    </lineage>
</organism>
<comment type="caution">
    <text evidence="2">The sequence shown here is derived from an EMBL/GenBank/DDBJ whole genome shotgun (WGS) entry which is preliminary data.</text>
</comment>
<dbReference type="InterPro" id="IPR016181">
    <property type="entry name" value="Acyl_CoA_acyltransferase"/>
</dbReference>
<keyword evidence="3" id="KW-1185">Reference proteome</keyword>
<reference evidence="2 3" key="1">
    <citation type="submission" date="2018-11" db="EMBL/GenBank/DDBJ databases">
        <title>Genomic Encyclopedia of Type Strains, Phase IV (KMG-IV): sequencing the most valuable type-strain genomes for metagenomic binning, comparative biology and taxonomic classification.</title>
        <authorList>
            <person name="Goeker M."/>
        </authorList>
    </citation>
    <scope>NUCLEOTIDE SEQUENCE [LARGE SCALE GENOMIC DNA]</scope>
    <source>
        <strain evidence="2 3">DSM 26537</strain>
    </source>
</reference>
<evidence type="ECO:0000313" key="3">
    <source>
        <dbReference type="Proteomes" id="UP000273083"/>
    </source>
</evidence>